<comment type="similarity">
    <text evidence="1">Belongs to the CdaR family.</text>
</comment>
<sequence length="529" mass="61024">MGLTLRNVMKLGKFNECEVIAGHKGLSRVVERVTIMEVPEIVQWLKNKELILTSLFAIKDDYGAQSKLIQELYAADASALAIKPFQFMDKIPDAIIDHANELDFPIIFIPDHVKYLDILYPVMHQIFNDKVVLQEDVEHASTILREISLNNQGVDVFAENLEYLIKNDITIESEFPYIRSTISETKVTPLSNDEIYELSVLQRPLQINREYDDKTVACIVSPIIVDGDYYGNITSWSINNEHLSSDLVILEEASTLLSLEFLKLKVKHDVAQQYENDFMRELLFSQNIRERSILEWGEKYNITKDTSYICMLFSAGFTDSQNKDYEKLKDDKINAIVKKMLPDALAGYIRNGICVITPASGDNNLNHVFQELYDRIQQFIGSDYTLFLGVGRQETGPQGIQKSFQQADQALYLLETINHSSGMIYYDDLGVYRLINLLRDSKELRDFYNEKMAGLLNNDKKNELFHTIRTYFHHNEILKTTAESLYIHVNTLKYRLKKIEEITGCDLKTTEGKMNLFLSLKIHDIMTRE</sequence>
<accession>A0A0U4DQW6</accession>
<dbReference type="InterPro" id="IPR042070">
    <property type="entry name" value="PucR_C-HTH_sf"/>
</dbReference>
<dbReference type="InterPro" id="IPR012914">
    <property type="entry name" value="PucR_dom"/>
</dbReference>
<gene>
    <name evidence="5" type="ORF">AOX59_03420</name>
</gene>
<evidence type="ECO:0000259" key="3">
    <source>
        <dbReference type="Pfam" id="PF13556"/>
    </source>
</evidence>
<dbReference type="AlphaFoldDB" id="A0A0U4DQW6"/>
<evidence type="ECO:0000259" key="2">
    <source>
        <dbReference type="Pfam" id="PF07905"/>
    </source>
</evidence>
<dbReference type="PANTHER" id="PTHR33744">
    <property type="entry name" value="CARBOHYDRATE DIACID REGULATOR"/>
    <property type="match status" value="1"/>
</dbReference>
<dbReference type="PANTHER" id="PTHR33744:SF1">
    <property type="entry name" value="DNA-BINDING TRANSCRIPTIONAL ACTIVATOR ADER"/>
    <property type="match status" value="1"/>
</dbReference>
<dbReference type="STRING" id="1472767.AOX59_03420"/>
<evidence type="ECO:0000313" key="5">
    <source>
        <dbReference type="EMBL" id="ALX47736.1"/>
    </source>
</evidence>
<evidence type="ECO:0000256" key="1">
    <source>
        <dbReference type="ARBA" id="ARBA00006754"/>
    </source>
</evidence>
<organism evidence="5 6">
    <name type="scientific">Lentibacillus amyloliquefaciens</name>
    <dbReference type="NCBI Taxonomy" id="1472767"/>
    <lineage>
        <taxon>Bacteria</taxon>
        <taxon>Bacillati</taxon>
        <taxon>Bacillota</taxon>
        <taxon>Bacilli</taxon>
        <taxon>Bacillales</taxon>
        <taxon>Bacillaceae</taxon>
        <taxon>Lentibacillus</taxon>
    </lineage>
</organism>
<feature type="domain" description="PucR C-terminal helix-turn-helix" evidence="3">
    <location>
        <begin position="464"/>
        <end position="522"/>
    </location>
</feature>
<proteinExistence type="inferred from homology"/>
<dbReference type="Pfam" id="PF13556">
    <property type="entry name" value="HTH_30"/>
    <property type="match status" value="1"/>
</dbReference>
<dbReference type="Gene3D" id="1.10.10.2840">
    <property type="entry name" value="PucR C-terminal helix-turn-helix domain"/>
    <property type="match status" value="1"/>
</dbReference>
<dbReference type="RefSeq" id="WP_068441864.1">
    <property type="nucleotide sequence ID" value="NZ_CP013862.1"/>
</dbReference>
<feature type="domain" description="CdaR GGDEF-like" evidence="4">
    <location>
        <begin position="290"/>
        <end position="411"/>
    </location>
</feature>
<feature type="domain" description="Purine catabolism PurC-like" evidence="2">
    <location>
        <begin position="8"/>
        <end position="126"/>
    </location>
</feature>
<dbReference type="Pfam" id="PF17853">
    <property type="entry name" value="GGDEF_2"/>
    <property type="match status" value="1"/>
</dbReference>
<protein>
    <recommendedName>
        <fullName evidence="7">PucR family transcriptional regulator</fullName>
    </recommendedName>
</protein>
<evidence type="ECO:0000259" key="4">
    <source>
        <dbReference type="Pfam" id="PF17853"/>
    </source>
</evidence>
<dbReference type="EMBL" id="CP013862">
    <property type="protein sequence ID" value="ALX47736.1"/>
    <property type="molecule type" value="Genomic_DNA"/>
</dbReference>
<evidence type="ECO:0008006" key="7">
    <source>
        <dbReference type="Google" id="ProtNLM"/>
    </source>
</evidence>
<dbReference type="InterPro" id="IPR051448">
    <property type="entry name" value="CdaR-like_regulators"/>
</dbReference>
<reference evidence="5 6" key="1">
    <citation type="submission" date="2016-01" db="EMBL/GenBank/DDBJ databases">
        <title>Complete genome sequence of strain Lentibacillus amyloliquefaciens LAM0015T isolated from saline sediment.</title>
        <authorList>
            <person name="Wang J.-L."/>
            <person name="He M.-X."/>
        </authorList>
    </citation>
    <scope>NUCLEOTIDE SEQUENCE [LARGE SCALE GENOMIC DNA]</scope>
    <source>
        <strain evidence="5 6">LAM0015</strain>
    </source>
</reference>
<keyword evidence="6" id="KW-1185">Reference proteome</keyword>
<dbReference type="InterPro" id="IPR041522">
    <property type="entry name" value="CdaR_GGDEF"/>
</dbReference>
<evidence type="ECO:0000313" key="6">
    <source>
        <dbReference type="Proteomes" id="UP000050331"/>
    </source>
</evidence>
<dbReference type="InterPro" id="IPR025736">
    <property type="entry name" value="PucR_C-HTH_dom"/>
</dbReference>
<dbReference type="KEGG" id="lao:AOX59_03420"/>
<dbReference type="OrthoDB" id="142218at2"/>
<dbReference type="Pfam" id="PF07905">
    <property type="entry name" value="PucR"/>
    <property type="match status" value="1"/>
</dbReference>
<name>A0A0U4DQW6_9BACI</name>
<dbReference type="Proteomes" id="UP000050331">
    <property type="component" value="Chromosome"/>
</dbReference>